<keyword evidence="2" id="KW-1185">Reference proteome</keyword>
<accession>A0ABQ3HSL4</accession>
<organism evidence="1 2">
    <name type="scientific">Nocardioides flavus</name>
    <name type="common">ex Wang et al. 2016</name>
    <dbReference type="NCBI Taxonomy" id="2058780"/>
    <lineage>
        <taxon>Bacteria</taxon>
        <taxon>Bacillati</taxon>
        <taxon>Actinomycetota</taxon>
        <taxon>Actinomycetes</taxon>
        <taxon>Propionibacteriales</taxon>
        <taxon>Nocardioidaceae</taxon>
        <taxon>Nocardioides</taxon>
    </lineage>
</organism>
<reference evidence="2" key="1">
    <citation type="journal article" date="2019" name="Int. J. Syst. Evol. Microbiol.">
        <title>The Global Catalogue of Microorganisms (GCM) 10K type strain sequencing project: providing services to taxonomists for standard genome sequencing and annotation.</title>
        <authorList>
            <consortium name="The Broad Institute Genomics Platform"/>
            <consortium name="The Broad Institute Genome Sequencing Center for Infectious Disease"/>
            <person name="Wu L."/>
            <person name="Ma J."/>
        </authorList>
    </citation>
    <scope>NUCLEOTIDE SEQUENCE [LARGE SCALE GENOMIC DNA]</scope>
    <source>
        <strain evidence="2">CGMCC 1.12791</strain>
    </source>
</reference>
<name>A0ABQ3HSL4_9ACTN</name>
<dbReference type="Proteomes" id="UP000597341">
    <property type="component" value="Unassembled WGS sequence"/>
</dbReference>
<sequence length="215" mass="23443">MDTAVALVQAYLHLNGYFTVAEYPVLDDRPDGQVRTVTDLDILAYRFPGAGDVEVQSSTRRASERVRSVDPALGAPVDRADMIVGEVKEGAARLNPALRDPTTLEVALARFGCCPADEAAGLSHTLLRTGRAGTSAGHEIRVVAFGSVSDSVRPGPWRTIPMRHVVEYLQQHLHEHWRVLRHAQIHDEGLAVLALMEKWGVGLTATPGDPVRRNS</sequence>
<dbReference type="RefSeq" id="WP_191281321.1">
    <property type="nucleotide sequence ID" value="NZ_BNAD01000027.1"/>
</dbReference>
<evidence type="ECO:0008006" key="3">
    <source>
        <dbReference type="Google" id="ProtNLM"/>
    </source>
</evidence>
<protein>
    <recommendedName>
        <fullName evidence="3">Nucleotidyl transferase AbiEii toxin, Type IV TA system</fullName>
    </recommendedName>
</protein>
<evidence type="ECO:0000313" key="2">
    <source>
        <dbReference type="Proteomes" id="UP000597341"/>
    </source>
</evidence>
<evidence type="ECO:0000313" key="1">
    <source>
        <dbReference type="EMBL" id="GHE19457.1"/>
    </source>
</evidence>
<dbReference type="EMBL" id="BNAD01000027">
    <property type="protein sequence ID" value="GHE19457.1"/>
    <property type="molecule type" value="Genomic_DNA"/>
</dbReference>
<gene>
    <name evidence="1" type="ORF">GCM10011376_40670</name>
</gene>
<proteinExistence type="predicted"/>
<comment type="caution">
    <text evidence="1">The sequence shown here is derived from an EMBL/GenBank/DDBJ whole genome shotgun (WGS) entry which is preliminary data.</text>
</comment>